<evidence type="ECO:0000256" key="3">
    <source>
        <dbReference type="RuleBase" id="RU000461"/>
    </source>
</evidence>
<dbReference type="OrthoDB" id="236246at2"/>
<comment type="caution">
    <text evidence="4">The sequence shown here is derived from an EMBL/GenBank/DDBJ whole genome shotgun (WGS) entry which is preliminary data.</text>
</comment>
<dbReference type="EMBL" id="SPQT01000001">
    <property type="protein sequence ID" value="TFV51216.1"/>
    <property type="molecule type" value="Genomic_DNA"/>
</dbReference>
<dbReference type="InterPro" id="IPR001128">
    <property type="entry name" value="Cyt_P450"/>
</dbReference>
<keyword evidence="3" id="KW-0503">Monooxygenase</keyword>
<accession>A0A4Y9M7K5</accession>
<name>A0A4Y9M7K5_9BRAD</name>
<dbReference type="AlphaFoldDB" id="A0A4Y9M7K5"/>
<dbReference type="GO" id="GO:0004497">
    <property type="term" value="F:monooxygenase activity"/>
    <property type="evidence" value="ECO:0007669"/>
    <property type="project" value="UniProtKB-KW"/>
</dbReference>
<dbReference type="InterPro" id="IPR017972">
    <property type="entry name" value="Cyt_P450_CS"/>
</dbReference>
<evidence type="ECO:0000313" key="5">
    <source>
        <dbReference type="Proteomes" id="UP000297966"/>
    </source>
</evidence>
<keyword evidence="5" id="KW-1185">Reference proteome</keyword>
<keyword evidence="3" id="KW-0349">Heme</keyword>
<dbReference type="GO" id="GO:0020037">
    <property type="term" value="F:heme binding"/>
    <property type="evidence" value="ECO:0007669"/>
    <property type="project" value="InterPro"/>
</dbReference>
<evidence type="ECO:0000256" key="1">
    <source>
        <dbReference type="ARBA" id="ARBA00001971"/>
    </source>
</evidence>
<dbReference type="PROSITE" id="PS00086">
    <property type="entry name" value="CYTOCHROME_P450"/>
    <property type="match status" value="1"/>
</dbReference>
<organism evidence="4 5">
    <name type="scientific">Bradyrhizobium niftali</name>
    <dbReference type="NCBI Taxonomy" id="2560055"/>
    <lineage>
        <taxon>Bacteria</taxon>
        <taxon>Pseudomonadati</taxon>
        <taxon>Pseudomonadota</taxon>
        <taxon>Alphaproteobacteria</taxon>
        <taxon>Hyphomicrobiales</taxon>
        <taxon>Nitrobacteraceae</taxon>
        <taxon>Bradyrhizobium</taxon>
    </lineage>
</organism>
<keyword evidence="3" id="KW-0479">Metal-binding</keyword>
<gene>
    <name evidence="4" type="ORF">E4K65_03800</name>
</gene>
<dbReference type="Gene3D" id="1.10.630.10">
    <property type="entry name" value="Cytochrome P450"/>
    <property type="match status" value="1"/>
</dbReference>
<proteinExistence type="inferred from homology"/>
<dbReference type="GO" id="GO:0016705">
    <property type="term" value="F:oxidoreductase activity, acting on paired donors, with incorporation or reduction of molecular oxygen"/>
    <property type="evidence" value="ECO:0007669"/>
    <property type="project" value="InterPro"/>
</dbReference>
<comment type="cofactor">
    <cofactor evidence="1">
        <name>heme</name>
        <dbReference type="ChEBI" id="CHEBI:30413"/>
    </cofactor>
</comment>
<evidence type="ECO:0000256" key="2">
    <source>
        <dbReference type="ARBA" id="ARBA00010617"/>
    </source>
</evidence>
<keyword evidence="3" id="KW-0408">Iron</keyword>
<evidence type="ECO:0000313" key="4">
    <source>
        <dbReference type="EMBL" id="TFV51216.1"/>
    </source>
</evidence>
<dbReference type="Proteomes" id="UP000297966">
    <property type="component" value="Unassembled WGS sequence"/>
</dbReference>
<dbReference type="RefSeq" id="WP_135172958.1">
    <property type="nucleotide sequence ID" value="NZ_SPQT01000001.1"/>
</dbReference>
<dbReference type="Pfam" id="PF00067">
    <property type="entry name" value="p450"/>
    <property type="match status" value="1"/>
</dbReference>
<dbReference type="GO" id="GO:0005506">
    <property type="term" value="F:iron ion binding"/>
    <property type="evidence" value="ECO:0007669"/>
    <property type="project" value="InterPro"/>
</dbReference>
<reference evidence="4 5" key="1">
    <citation type="submission" date="2019-03" db="EMBL/GenBank/DDBJ databases">
        <title>Bradyrhizobium diversity isolated from nodules of Chamaecrista fasciculata.</title>
        <authorList>
            <person name="Klepa M.S."/>
            <person name="Urquiaga M.O."/>
            <person name="Hungria M."/>
            <person name="Delamuta J.R."/>
        </authorList>
    </citation>
    <scope>NUCLEOTIDE SEQUENCE [LARGE SCALE GENOMIC DNA]</scope>
    <source>
        <strain evidence="4 5">CNPSo 3448</strain>
    </source>
</reference>
<dbReference type="PANTHER" id="PTHR46696">
    <property type="entry name" value="P450, PUTATIVE (EUROFUNG)-RELATED"/>
    <property type="match status" value="1"/>
</dbReference>
<dbReference type="SUPFAM" id="SSF48264">
    <property type="entry name" value="Cytochrome P450"/>
    <property type="match status" value="1"/>
</dbReference>
<dbReference type="InterPro" id="IPR036396">
    <property type="entry name" value="Cyt_P450_sf"/>
</dbReference>
<protein>
    <submittedName>
        <fullName evidence="4">Cytochrome P450</fullName>
    </submittedName>
</protein>
<keyword evidence="3" id="KW-0560">Oxidoreductase</keyword>
<sequence>MDTDIFKSTTRRESPDRYFQLVSWVKRCVKAQRLQLRTLLYRVQCHFLCQLGLFKFVFSIMRLFRPVFIFRKVLIVTRACEVREVLGRFDDFTLGESIVPGMPWGDFLMTADWRQQHAQERAWLQSAVGVTADSVRLRAIISQRCQLQIAAAKGEIDVVSDLLEPVVVDIADKYFGVPPLGGSVKSMADAMRDLAGIIMVKPPIDSKPWLRSRGNIAKITEQVVNEIAAVSSPAGSPVVAPGDLLTRFVHRLGTPGAPLWFDEDWIRRYLTGLLATGGATIVRAAASAIDQILAHPDALQEARNVAIALTDAETRGDKQRADALRTTLRHFVYEALRFRPMLPLLLRDTPRDTVIAYGTKKSRCVRAGTRVLAPPLSAMFDQEAVPDPSRFDATRQFEQYLHFGFGARECFGRYIAEIALLEVFRAVLLLKGLTRKSDAKGQLSFDGPVASGLVVEFKSNEFKSDRQPG</sequence>
<comment type="similarity">
    <text evidence="2 3">Belongs to the cytochrome P450 family.</text>
</comment>
<dbReference type="PANTHER" id="PTHR46696:SF1">
    <property type="entry name" value="CYTOCHROME P450 YJIB-RELATED"/>
    <property type="match status" value="1"/>
</dbReference>